<evidence type="ECO:0000313" key="2">
    <source>
        <dbReference type="EMBL" id="KIC93396.1"/>
    </source>
</evidence>
<dbReference type="PANTHER" id="PTHR45180:SF1">
    <property type="entry name" value="OS01G0307686 PROTEIN"/>
    <property type="match status" value="1"/>
</dbReference>
<accession>A0A0C1L188</accession>
<dbReference type="Gene3D" id="3.40.50.150">
    <property type="entry name" value="Vaccinia Virus protein VP39"/>
    <property type="match status" value="1"/>
</dbReference>
<dbReference type="CDD" id="cd02440">
    <property type="entry name" value="AdoMet_MTases"/>
    <property type="match status" value="1"/>
</dbReference>
<dbReference type="STRING" id="1349421.OI18_16585"/>
<dbReference type="PANTHER" id="PTHR45180">
    <property type="entry name" value="OS01G0307686 PROTEIN"/>
    <property type="match status" value="1"/>
</dbReference>
<dbReference type="InterPro" id="IPR029063">
    <property type="entry name" value="SAM-dependent_MTases_sf"/>
</dbReference>
<dbReference type="Proteomes" id="UP000031408">
    <property type="component" value="Unassembled WGS sequence"/>
</dbReference>
<dbReference type="AlphaFoldDB" id="A0A0C1L188"/>
<proteinExistence type="predicted"/>
<comment type="caution">
    <text evidence="2">The sequence shown here is derived from an EMBL/GenBank/DDBJ whole genome shotgun (WGS) entry which is preliminary data.</text>
</comment>
<gene>
    <name evidence="2" type="ORF">OI18_16585</name>
</gene>
<dbReference type="RefSeq" id="WP_039141840.1">
    <property type="nucleotide sequence ID" value="NZ_JSVC01000019.1"/>
</dbReference>
<evidence type="ECO:0000259" key="1">
    <source>
        <dbReference type="Pfam" id="PF08241"/>
    </source>
</evidence>
<dbReference type="SUPFAM" id="SSF53335">
    <property type="entry name" value="S-adenosyl-L-methionine-dependent methyltransferases"/>
    <property type="match status" value="1"/>
</dbReference>
<name>A0A0C1L188_9BACT</name>
<sequence>MAKDLFSRQAGEYARFRPGYPPELYEFLLSFVPDRDHAWDAGTGNGQAAIELARHFRNVTATDLSSEQISKAAKQPNITYYACPADNTPIAPASVDLITVAQAYHWFPFDSFAEEVRRVSRPGAIIAVWTYHLPVIHDTTLNDRLIDFYINRTGPFWDSERRYVDDRYASIPFPYRRLSDRNFNMFYDWTPAQMAGYLRSWSAVQHIMRESNIDPVQPFYESLLDRWPEGELKRIGFPITLIVGKVSG</sequence>
<dbReference type="InterPro" id="IPR013216">
    <property type="entry name" value="Methyltransf_11"/>
</dbReference>
<dbReference type="Pfam" id="PF08241">
    <property type="entry name" value="Methyltransf_11"/>
    <property type="match status" value="1"/>
</dbReference>
<dbReference type="EMBL" id="JSVC01000019">
    <property type="protein sequence ID" value="KIC93396.1"/>
    <property type="molecule type" value="Genomic_DNA"/>
</dbReference>
<organism evidence="2 3">
    <name type="scientific">Flavihumibacter solisilvae</name>
    <dbReference type="NCBI Taxonomy" id="1349421"/>
    <lineage>
        <taxon>Bacteria</taxon>
        <taxon>Pseudomonadati</taxon>
        <taxon>Bacteroidota</taxon>
        <taxon>Chitinophagia</taxon>
        <taxon>Chitinophagales</taxon>
        <taxon>Chitinophagaceae</taxon>
        <taxon>Flavihumibacter</taxon>
    </lineage>
</organism>
<reference evidence="2 3" key="1">
    <citation type="submission" date="2014-11" db="EMBL/GenBank/DDBJ databases">
        <title>Genome sequence of Flavihumibacter solisilvae 3-3.</title>
        <authorList>
            <person name="Zhou G."/>
            <person name="Li M."/>
            <person name="Wang G."/>
        </authorList>
    </citation>
    <scope>NUCLEOTIDE SEQUENCE [LARGE SCALE GENOMIC DNA]</scope>
    <source>
        <strain evidence="2 3">3-3</strain>
    </source>
</reference>
<protein>
    <recommendedName>
        <fullName evidence="1">Methyltransferase type 11 domain-containing protein</fullName>
    </recommendedName>
</protein>
<dbReference type="OrthoDB" id="9797252at2"/>
<feature type="domain" description="Methyltransferase type 11" evidence="1">
    <location>
        <begin position="40"/>
        <end position="127"/>
    </location>
</feature>
<dbReference type="GO" id="GO:0008757">
    <property type="term" value="F:S-adenosylmethionine-dependent methyltransferase activity"/>
    <property type="evidence" value="ECO:0007669"/>
    <property type="project" value="InterPro"/>
</dbReference>
<evidence type="ECO:0000313" key="3">
    <source>
        <dbReference type="Proteomes" id="UP000031408"/>
    </source>
</evidence>
<keyword evidence="3" id="KW-1185">Reference proteome</keyword>